<evidence type="ECO:0000313" key="4">
    <source>
        <dbReference type="EMBL" id="MFC5825431.1"/>
    </source>
</evidence>
<dbReference type="Proteomes" id="UP001596058">
    <property type="component" value="Unassembled WGS sequence"/>
</dbReference>
<gene>
    <name evidence="4" type="ORF">ACFPZ3_16345</name>
</gene>
<keyword evidence="1 2" id="KW-0238">DNA-binding</keyword>
<evidence type="ECO:0000259" key="3">
    <source>
        <dbReference type="PROSITE" id="PS50977"/>
    </source>
</evidence>
<protein>
    <submittedName>
        <fullName evidence="4">TetR/AcrR family transcriptional regulator</fullName>
    </submittedName>
</protein>
<keyword evidence="5" id="KW-1185">Reference proteome</keyword>
<dbReference type="EMBL" id="JBHSPA010000022">
    <property type="protein sequence ID" value="MFC5825431.1"/>
    <property type="molecule type" value="Genomic_DNA"/>
</dbReference>
<dbReference type="RefSeq" id="WP_379514952.1">
    <property type="nucleotide sequence ID" value="NZ_JBHSPA010000022.1"/>
</dbReference>
<name>A0ABW1CLQ3_9ACTN</name>
<dbReference type="SUPFAM" id="SSF46689">
    <property type="entry name" value="Homeodomain-like"/>
    <property type="match status" value="1"/>
</dbReference>
<dbReference type="PANTHER" id="PTHR43479">
    <property type="entry name" value="ACREF/ENVCD OPERON REPRESSOR-RELATED"/>
    <property type="match status" value="1"/>
</dbReference>
<dbReference type="Pfam" id="PF14278">
    <property type="entry name" value="TetR_C_8"/>
    <property type="match status" value="1"/>
</dbReference>
<comment type="caution">
    <text evidence="4">The sequence shown here is derived from an EMBL/GenBank/DDBJ whole genome shotgun (WGS) entry which is preliminary data.</text>
</comment>
<feature type="domain" description="HTH tetR-type" evidence="3">
    <location>
        <begin position="12"/>
        <end position="72"/>
    </location>
</feature>
<proteinExistence type="predicted"/>
<dbReference type="PANTHER" id="PTHR43479:SF7">
    <property type="entry name" value="TETR-FAMILY TRANSCRIPTIONAL REGULATOR"/>
    <property type="match status" value="1"/>
</dbReference>
<evidence type="ECO:0000256" key="2">
    <source>
        <dbReference type="PROSITE-ProRule" id="PRU00335"/>
    </source>
</evidence>
<organism evidence="4 5">
    <name type="scientific">Nonomuraea insulae</name>
    <dbReference type="NCBI Taxonomy" id="1616787"/>
    <lineage>
        <taxon>Bacteria</taxon>
        <taxon>Bacillati</taxon>
        <taxon>Actinomycetota</taxon>
        <taxon>Actinomycetes</taxon>
        <taxon>Streptosporangiales</taxon>
        <taxon>Streptosporangiaceae</taxon>
        <taxon>Nonomuraea</taxon>
    </lineage>
</organism>
<feature type="DNA-binding region" description="H-T-H motif" evidence="2">
    <location>
        <begin position="35"/>
        <end position="54"/>
    </location>
</feature>
<dbReference type="Gene3D" id="1.10.357.10">
    <property type="entry name" value="Tetracycline Repressor, domain 2"/>
    <property type="match status" value="1"/>
</dbReference>
<sequence>MSVQQPSDRRVHRSRTALETALRELIKARDLTQITILDITRRADVNRSTFYEHYGSVDDLAASACEAMFDELMAAAPVIGSRLDPADERLAATALAAVFSHVAEHAHLYRALVGDGGSARVINHMHQRLTASIHVNLARADAERSHADDSMAVFLAGALLGVILDWLRHGCPGTAAQRSAAIWPLLHGAAR</sequence>
<dbReference type="PROSITE" id="PS50977">
    <property type="entry name" value="HTH_TETR_2"/>
    <property type="match status" value="1"/>
</dbReference>
<dbReference type="InterPro" id="IPR001647">
    <property type="entry name" value="HTH_TetR"/>
</dbReference>
<dbReference type="InterPro" id="IPR039532">
    <property type="entry name" value="TetR_C_Firmicutes"/>
</dbReference>
<accession>A0ABW1CLQ3</accession>
<evidence type="ECO:0000313" key="5">
    <source>
        <dbReference type="Proteomes" id="UP001596058"/>
    </source>
</evidence>
<dbReference type="InterPro" id="IPR050624">
    <property type="entry name" value="HTH-type_Tx_Regulator"/>
</dbReference>
<dbReference type="InterPro" id="IPR009057">
    <property type="entry name" value="Homeodomain-like_sf"/>
</dbReference>
<dbReference type="Pfam" id="PF00440">
    <property type="entry name" value="TetR_N"/>
    <property type="match status" value="1"/>
</dbReference>
<evidence type="ECO:0000256" key="1">
    <source>
        <dbReference type="ARBA" id="ARBA00023125"/>
    </source>
</evidence>
<reference evidence="5" key="1">
    <citation type="journal article" date="2019" name="Int. J. Syst. Evol. Microbiol.">
        <title>The Global Catalogue of Microorganisms (GCM) 10K type strain sequencing project: providing services to taxonomists for standard genome sequencing and annotation.</title>
        <authorList>
            <consortium name="The Broad Institute Genomics Platform"/>
            <consortium name="The Broad Institute Genome Sequencing Center for Infectious Disease"/>
            <person name="Wu L."/>
            <person name="Ma J."/>
        </authorList>
    </citation>
    <scope>NUCLEOTIDE SEQUENCE [LARGE SCALE GENOMIC DNA]</scope>
    <source>
        <strain evidence="5">CCUG 53903</strain>
    </source>
</reference>